<evidence type="ECO:0000313" key="8">
    <source>
        <dbReference type="EMBL" id="VAW08041.1"/>
    </source>
</evidence>
<dbReference type="InterPro" id="IPR051204">
    <property type="entry name" value="ABC_transp_perm/SBD"/>
</dbReference>
<dbReference type="AlphaFoldDB" id="A0A3B0SP26"/>
<keyword evidence="3 6" id="KW-0812">Transmembrane</keyword>
<dbReference type="GO" id="GO:0016020">
    <property type="term" value="C:membrane"/>
    <property type="evidence" value="ECO:0007669"/>
    <property type="project" value="UniProtKB-SubCell"/>
</dbReference>
<reference evidence="8" key="1">
    <citation type="submission" date="2018-06" db="EMBL/GenBank/DDBJ databases">
        <authorList>
            <person name="Zhirakovskaya E."/>
        </authorList>
    </citation>
    <scope>NUCLEOTIDE SEQUENCE</scope>
</reference>
<dbReference type="Gene3D" id="1.10.3720.10">
    <property type="entry name" value="MetI-like"/>
    <property type="match status" value="1"/>
</dbReference>
<dbReference type="CDD" id="cd06261">
    <property type="entry name" value="TM_PBP2"/>
    <property type="match status" value="1"/>
</dbReference>
<feature type="transmembrane region" description="Helical" evidence="6">
    <location>
        <begin position="138"/>
        <end position="171"/>
    </location>
</feature>
<feature type="transmembrane region" description="Helical" evidence="6">
    <location>
        <begin position="191"/>
        <end position="212"/>
    </location>
</feature>
<evidence type="ECO:0000256" key="2">
    <source>
        <dbReference type="ARBA" id="ARBA00022448"/>
    </source>
</evidence>
<feature type="transmembrane region" description="Helical" evidence="6">
    <location>
        <begin position="30"/>
        <end position="54"/>
    </location>
</feature>
<keyword evidence="5 6" id="KW-0472">Membrane</keyword>
<dbReference type="PROSITE" id="PS50928">
    <property type="entry name" value="ABC_TM1"/>
    <property type="match status" value="1"/>
</dbReference>
<dbReference type="GO" id="GO:0055085">
    <property type="term" value="P:transmembrane transport"/>
    <property type="evidence" value="ECO:0007669"/>
    <property type="project" value="InterPro"/>
</dbReference>
<evidence type="ECO:0000259" key="7">
    <source>
        <dbReference type="PROSITE" id="PS50928"/>
    </source>
</evidence>
<feature type="transmembrane region" description="Helical" evidence="6">
    <location>
        <begin position="74"/>
        <end position="101"/>
    </location>
</feature>
<dbReference type="PANTHER" id="PTHR30177:SF4">
    <property type="entry name" value="OSMOPROTECTANT IMPORT PERMEASE PROTEIN OSMW"/>
    <property type="match status" value="1"/>
</dbReference>
<dbReference type="EMBL" id="UOEK01000434">
    <property type="protein sequence ID" value="VAW08041.1"/>
    <property type="molecule type" value="Genomic_DNA"/>
</dbReference>
<keyword evidence="4 6" id="KW-1133">Transmembrane helix</keyword>
<dbReference type="InterPro" id="IPR000515">
    <property type="entry name" value="MetI-like"/>
</dbReference>
<dbReference type="PANTHER" id="PTHR30177">
    <property type="entry name" value="GLYCINE BETAINE/L-PROLINE TRANSPORT SYSTEM PERMEASE PROTEIN PROW"/>
    <property type="match status" value="1"/>
</dbReference>
<gene>
    <name evidence="8" type="ORF">MNBD_ACTINO02-725</name>
</gene>
<name>A0A3B0SP26_9ZZZZ</name>
<dbReference type="SUPFAM" id="SSF161098">
    <property type="entry name" value="MetI-like"/>
    <property type="match status" value="1"/>
</dbReference>
<dbReference type="InterPro" id="IPR035906">
    <property type="entry name" value="MetI-like_sf"/>
</dbReference>
<organism evidence="8">
    <name type="scientific">hydrothermal vent metagenome</name>
    <dbReference type="NCBI Taxonomy" id="652676"/>
    <lineage>
        <taxon>unclassified sequences</taxon>
        <taxon>metagenomes</taxon>
        <taxon>ecological metagenomes</taxon>
    </lineage>
</organism>
<comment type="subcellular location">
    <subcellularLocation>
        <location evidence="1">Membrane</location>
        <topology evidence="1">Multi-pass membrane protein</topology>
    </subcellularLocation>
</comment>
<evidence type="ECO:0000256" key="3">
    <source>
        <dbReference type="ARBA" id="ARBA00022692"/>
    </source>
</evidence>
<evidence type="ECO:0000256" key="6">
    <source>
        <dbReference type="SAM" id="Phobius"/>
    </source>
</evidence>
<sequence length="225" mass="24058">MTTVVAAPLIRWDWVFRNGDKIVERIIEHLILTGLAVGFGIAIALVLTAIILRWRGAYGPITGITGLMYSIPSVALFAFFVPITGITILTAEIALVSYTLLILIRNTIAGLDGVPNDVREAATGMGYTRRRLLFEIELPLALPVIITGIRIATVTVIGLVTISSLIGLGGLGQFILQGLTTFSSPIGTTKIFLGTGLSIVLAIVIDVGLVLVERLVTPWARRVAN</sequence>
<accession>A0A3B0SP26</accession>
<proteinExistence type="predicted"/>
<protein>
    <recommendedName>
        <fullName evidence="7">ABC transmembrane type-1 domain-containing protein</fullName>
    </recommendedName>
</protein>
<evidence type="ECO:0000256" key="5">
    <source>
        <dbReference type="ARBA" id="ARBA00023136"/>
    </source>
</evidence>
<keyword evidence="2" id="KW-0813">Transport</keyword>
<evidence type="ECO:0000256" key="1">
    <source>
        <dbReference type="ARBA" id="ARBA00004141"/>
    </source>
</evidence>
<evidence type="ECO:0000256" key="4">
    <source>
        <dbReference type="ARBA" id="ARBA00022989"/>
    </source>
</evidence>
<dbReference type="Pfam" id="PF00528">
    <property type="entry name" value="BPD_transp_1"/>
    <property type="match status" value="1"/>
</dbReference>
<dbReference type="GO" id="GO:0031460">
    <property type="term" value="P:glycine betaine transport"/>
    <property type="evidence" value="ECO:0007669"/>
    <property type="project" value="TreeGrafter"/>
</dbReference>
<feature type="domain" description="ABC transmembrane type-1" evidence="7">
    <location>
        <begin position="26"/>
        <end position="216"/>
    </location>
</feature>